<reference evidence="6" key="1">
    <citation type="submission" date="2016-10" db="EMBL/GenBank/DDBJ databases">
        <authorList>
            <person name="Benchimol M."/>
            <person name="Almeida L.G."/>
            <person name="Vasconcelos A.T."/>
            <person name="Perreira-Neves A."/>
            <person name="Rosa I.A."/>
            <person name="Tasca T."/>
            <person name="Bogo M.R."/>
            <person name="de Souza W."/>
        </authorList>
    </citation>
    <scope>NUCLEOTIDE SEQUENCE [LARGE SCALE GENOMIC DNA]</scope>
    <source>
        <strain evidence="6">K</strain>
    </source>
</reference>
<dbReference type="Proteomes" id="UP000179807">
    <property type="component" value="Unassembled WGS sequence"/>
</dbReference>
<evidence type="ECO:0000313" key="7">
    <source>
        <dbReference type="Proteomes" id="UP000179807"/>
    </source>
</evidence>
<accession>A0A1J4K6E6</accession>
<dbReference type="VEuPathDB" id="TrichDB:TRFO_05431"/>
<dbReference type="PRINTS" id="PR00131">
    <property type="entry name" value="GLHYDRLASE1"/>
</dbReference>
<feature type="transmembrane region" description="Helical" evidence="5">
    <location>
        <begin position="6"/>
        <end position="23"/>
    </location>
</feature>
<keyword evidence="5" id="KW-0472">Membrane</keyword>
<dbReference type="OrthoDB" id="65569at2759"/>
<dbReference type="GO" id="GO:0008422">
    <property type="term" value="F:beta-glucosidase activity"/>
    <property type="evidence" value="ECO:0007669"/>
    <property type="project" value="TreeGrafter"/>
</dbReference>
<organism evidence="6 7">
    <name type="scientific">Tritrichomonas foetus</name>
    <dbReference type="NCBI Taxonomy" id="1144522"/>
    <lineage>
        <taxon>Eukaryota</taxon>
        <taxon>Metamonada</taxon>
        <taxon>Parabasalia</taxon>
        <taxon>Tritrichomonadida</taxon>
        <taxon>Tritrichomonadidae</taxon>
        <taxon>Tritrichomonas</taxon>
    </lineage>
</organism>
<evidence type="ECO:0000256" key="2">
    <source>
        <dbReference type="ARBA" id="ARBA00022801"/>
    </source>
</evidence>
<keyword evidence="2 6" id="KW-0378">Hydrolase</keyword>
<keyword evidence="3" id="KW-0326">Glycosidase</keyword>
<dbReference type="Pfam" id="PF00232">
    <property type="entry name" value="Glyco_hydro_1"/>
    <property type="match status" value="1"/>
</dbReference>
<evidence type="ECO:0000256" key="1">
    <source>
        <dbReference type="ARBA" id="ARBA00010838"/>
    </source>
</evidence>
<dbReference type="InterPro" id="IPR017853">
    <property type="entry name" value="GH"/>
</dbReference>
<evidence type="ECO:0000256" key="3">
    <source>
        <dbReference type="ARBA" id="ARBA00023295"/>
    </source>
</evidence>
<name>A0A1J4K6E6_9EUKA</name>
<sequence length="472" mass="54990">MWGWILFFFIIILLEFLVHFYILPQLPKPLTYRELKGTPENINFGKDFSFGASTSAWQIEKDVQPSNWTLFEHQHKADGTACAPPHGDACDSIKYFDDDLKLIKGMNLKSYRFGLSWAALNPEDGKFDQVYLNHYISQCEKLKENGIQPIITLWHFELPSWLEERGGIISPEYVEKFTQFAEFVVNGLKDHCKMWITINEPNVYGMMGFLFGAFAPGHSSFHEFKLSLVNLMKTHVIAYKTIHKYIKDGYASYCLQIIPFHPIHRWSILECIICYIGNAFLNFPTLDCINSGYVKMSFFGINLINEKIEDLKDSIDYIGINTYTILFASINPIDWSWRKECPIILSNYTSKYKMSDFGWTLVPESLTSVLEWVNTRWNPRNLKLVVSEHGISDKEDKDRPWFTMDSLAFLAEAVNERKLPVTHYLHWSLIDNYEWADGYTQHFGLISYDPKTFVRTERGTCDLIRRVAKKTI</sequence>
<proteinExistence type="inferred from homology"/>
<keyword evidence="5" id="KW-1133">Transmembrane helix</keyword>
<comment type="caution">
    <text evidence="6">The sequence shown here is derived from an EMBL/GenBank/DDBJ whole genome shotgun (WGS) entry which is preliminary data.</text>
</comment>
<dbReference type="Gene3D" id="3.20.20.80">
    <property type="entry name" value="Glycosidases"/>
    <property type="match status" value="1"/>
</dbReference>
<dbReference type="RefSeq" id="XP_068359891.1">
    <property type="nucleotide sequence ID" value="XM_068492486.1"/>
</dbReference>
<comment type="similarity">
    <text evidence="1 4">Belongs to the glycosyl hydrolase 1 family.</text>
</comment>
<dbReference type="SUPFAM" id="SSF51445">
    <property type="entry name" value="(Trans)glycosidases"/>
    <property type="match status" value="1"/>
</dbReference>
<dbReference type="GO" id="GO:0005975">
    <property type="term" value="P:carbohydrate metabolic process"/>
    <property type="evidence" value="ECO:0007669"/>
    <property type="project" value="InterPro"/>
</dbReference>
<evidence type="ECO:0000313" key="6">
    <source>
        <dbReference type="EMBL" id="OHT06755.1"/>
    </source>
</evidence>
<evidence type="ECO:0000256" key="5">
    <source>
        <dbReference type="SAM" id="Phobius"/>
    </source>
</evidence>
<protein>
    <submittedName>
        <fullName evidence="6">Glycosyl hydrolase</fullName>
    </submittedName>
</protein>
<dbReference type="AlphaFoldDB" id="A0A1J4K6E6"/>
<dbReference type="PANTHER" id="PTHR10353">
    <property type="entry name" value="GLYCOSYL HYDROLASE"/>
    <property type="match status" value="1"/>
</dbReference>
<keyword evidence="5" id="KW-0812">Transmembrane</keyword>
<dbReference type="EMBL" id="MLAK01000716">
    <property type="protein sequence ID" value="OHT06755.1"/>
    <property type="molecule type" value="Genomic_DNA"/>
</dbReference>
<dbReference type="GeneID" id="94827190"/>
<dbReference type="InterPro" id="IPR001360">
    <property type="entry name" value="Glyco_hydro_1"/>
</dbReference>
<keyword evidence="7" id="KW-1185">Reference proteome</keyword>
<evidence type="ECO:0000256" key="4">
    <source>
        <dbReference type="RuleBase" id="RU003690"/>
    </source>
</evidence>
<dbReference type="PANTHER" id="PTHR10353:SF209">
    <property type="entry name" value="GALACTOLIPID GALACTOSYLTRANSFERASE SFR2, CHLOROPLASTIC"/>
    <property type="match status" value="1"/>
</dbReference>
<gene>
    <name evidence="6" type="ORF">TRFO_05431</name>
</gene>